<dbReference type="GO" id="GO:0000819">
    <property type="term" value="P:sister chromatid segregation"/>
    <property type="evidence" value="ECO:0007669"/>
    <property type="project" value="TreeGrafter"/>
</dbReference>
<evidence type="ECO:0000256" key="6">
    <source>
        <dbReference type="ARBA" id="ARBA00023235"/>
    </source>
</evidence>
<dbReference type="EC" id="5.6.2.2" evidence="3"/>
<dbReference type="AlphaFoldDB" id="A0A813JIP4"/>
<sequence length="246" mass="27847">AKGQMVHRKIDYVPALYKIFDEILVNAADNGMRDPKGMDLIEVTIDRQQGSISVLNTGQGVPVHMHKEHKIYVPELIFGHLLTSDNYDDNEKKVTGGRNGFGAKLTNVFSKKFVVETVDKTSRKKFTQVFERNMSQKHPPSVTDCSGKEFTRVTFWPDFARFGMTSLDLDITGLMMKRVYDIAATTSPRIRVVLDGKQLPIRNFQDYTSFFLSNSMDGEGPATCIYERCGERWEVAVSLSDGNFNQ</sequence>
<evidence type="ECO:0000313" key="8">
    <source>
        <dbReference type="EMBL" id="CAE8679732.1"/>
    </source>
</evidence>
<dbReference type="InterPro" id="IPR036890">
    <property type="entry name" value="HATPase_C_sf"/>
</dbReference>
<dbReference type="GO" id="GO:0005524">
    <property type="term" value="F:ATP binding"/>
    <property type="evidence" value="ECO:0007669"/>
    <property type="project" value="InterPro"/>
</dbReference>
<dbReference type="PRINTS" id="PR00418">
    <property type="entry name" value="TPI2FAMILY"/>
</dbReference>
<dbReference type="GO" id="GO:0005634">
    <property type="term" value="C:nucleus"/>
    <property type="evidence" value="ECO:0007669"/>
    <property type="project" value="TreeGrafter"/>
</dbReference>
<comment type="caution">
    <text evidence="8">The sequence shown here is derived from an EMBL/GenBank/DDBJ whole genome shotgun (WGS) entry which is preliminary data.</text>
</comment>
<name>A0A813JIP4_POLGL</name>
<evidence type="ECO:0000256" key="5">
    <source>
        <dbReference type="ARBA" id="ARBA00023125"/>
    </source>
</evidence>
<feature type="non-terminal residue" evidence="8">
    <location>
        <position position="246"/>
    </location>
</feature>
<organism evidence="8 9">
    <name type="scientific">Polarella glacialis</name>
    <name type="common">Dinoflagellate</name>
    <dbReference type="NCBI Taxonomy" id="89957"/>
    <lineage>
        <taxon>Eukaryota</taxon>
        <taxon>Sar</taxon>
        <taxon>Alveolata</taxon>
        <taxon>Dinophyceae</taxon>
        <taxon>Suessiales</taxon>
        <taxon>Suessiaceae</taxon>
        <taxon>Polarella</taxon>
    </lineage>
</organism>
<evidence type="ECO:0000259" key="7">
    <source>
        <dbReference type="Pfam" id="PF02518"/>
    </source>
</evidence>
<dbReference type="InterPro" id="IPR050634">
    <property type="entry name" value="DNA_Topoisomerase_II"/>
</dbReference>
<dbReference type="PANTHER" id="PTHR10169:SF38">
    <property type="entry name" value="DNA TOPOISOMERASE 2"/>
    <property type="match status" value="1"/>
</dbReference>
<dbReference type="EMBL" id="CAJNNW010025792">
    <property type="protein sequence ID" value="CAE8679732.1"/>
    <property type="molecule type" value="Genomic_DNA"/>
</dbReference>
<dbReference type="GO" id="GO:0003677">
    <property type="term" value="F:DNA binding"/>
    <property type="evidence" value="ECO:0007669"/>
    <property type="project" value="UniProtKB-KW"/>
</dbReference>
<evidence type="ECO:0000256" key="3">
    <source>
        <dbReference type="ARBA" id="ARBA00012895"/>
    </source>
</evidence>
<feature type="non-terminal residue" evidence="8">
    <location>
        <position position="1"/>
    </location>
</feature>
<accession>A0A813JIP4</accession>
<dbReference type="CDD" id="cd16930">
    <property type="entry name" value="HATPase_TopII-like"/>
    <property type="match status" value="1"/>
</dbReference>
<dbReference type="Proteomes" id="UP000626109">
    <property type="component" value="Unassembled WGS sequence"/>
</dbReference>
<comment type="cofactor">
    <cofactor evidence="2">
        <name>Mg(2+)</name>
        <dbReference type="ChEBI" id="CHEBI:18420"/>
    </cofactor>
</comment>
<dbReference type="PANTHER" id="PTHR10169">
    <property type="entry name" value="DNA TOPOISOMERASE/GYRASE"/>
    <property type="match status" value="1"/>
</dbReference>
<feature type="domain" description="Histidine kinase/HSP90-like ATPase" evidence="7">
    <location>
        <begin position="16"/>
        <end position="114"/>
    </location>
</feature>
<dbReference type="InterPro" id="IPR003594">
    <property type="entry name" value="HATPase_dom"/>
</dbReference>
<keyword evidence="4" id="KW-0799">Topoisomerase</keyword>
<keyword evidence="6" id="KW-0413">Isomerase</keyword>
<dbReference type="Gene3D" id="3.30.565.10">
    <property type="entry name" value="Histidine kinase-like ATPase, C-terminal domain"/>
    <property type="match status" value="1"/>
</dbReference>
<dbReference type="SMART" id="SM00433">
    <property type="entry name" value="TOP2c"/>
    <property type="match status" value="1"/>
</dbReference>
<gene>
    <name evidence="8" type="ORF">PGLA2088_LOCUS21517</name>
</gene>
<dbReference type="GO" id="GO:0000712">
    <property type="term" value="P:resolution of meiotic recombination intermediates"/>
    <property type="evidence" value="ECO:0007669"/>
    <property type="project" value="TreeGrafter"/>
</dbReference>
<dbReference type="GO" id="GO:0003918">
    <property type="term" value="F:DNA topoisomerase type II (double strand cut, ATP-hydrolyzing) activity"/>
    <property type="evidence" value="ECO:0007669"/>
    <property type="project" value="UniProtKB-EC"/>
</dbReference>
<evidence type="ECO:0000313" key="9">
    <source>
        <dbReference type="Proteomes" id="UP000626109"/>
    </source>
</evidence>
<evidence type="ECO:0000256" key="4">
    <source>
        <dbReference type="ARBA" id="ARBA00023029"/>
    </source>
</evidence>
<dbReference type="Pfam" id="PF02518">
    <property type="entry name" value="HATPase_c"/>
    <property type="match status" value="1"/>
</dbReference>
<dbReference type="InterPro" id="IPR001241">
    <property type="entry name" value="Topo_IIA"/>
</dbReference>
<dbReference type="GO" id="GO:0006265">
    <property type="term" value="P:DNA topological change"/>
    <property type="evidence" value="ECO:0007669"/>
    <property type="project" value="InterPro"/>
</dbReference>
<reference evidence="8" key="1">
    <citation type="submission" date="2021-02" db="EMBL/GenBank/DDBJ databases">
        <authorList>
            <person name="Dougan E. K."/>
            <person name="Rhodes N."/>
            <person name="Thang M."/>
            <person name="Chan C."/>
        </authorList>
    </citation>
    <scope>NUCLEOTIDE SEQUENCE</scope>
</reference>
<evidence type="ECO:0000256" key="1">
    <source>
        <dbReference type="ARBA" id="ARBA00000185"/>
    </source>
</evidence>
<comment type="catalytic activity">
    <reaction evidence="1">
        <text>ATP-dependent breakage, passage and rejoining of double-stranded DNA.</text>
        <dbReference type="EC" id="5.6.2.2"/>
    </reaction>
</comment>
<keyword evidence="5" id="KW-0238">DNA-binding</keyword>
<dbReference type="SUPFAM" id="SSF55874">
    <property type="entry name" value="ATPase domain of HSP90 chaperone/DNA topoisomerase II/histidine kinase"/>
    <property type="match status" value="1"/>
</dbReference>
<proteinExistence type="predicted"/>
<evidence type="ECO:0000256" key="2">
    <source>
        <dbReference type="ARBA" id="ARBA00001946"/>
    </source>
</evidence>
<protein>
    <recommendedName>
        <fullName evidence="3">DNA topoisomerase (ATP-hydrolyzing)</fullName>
        <ecNumber evidence="3">5.6.2.2</ecNumber>
    </recommendedName>
</protein>